<accession>A0A1B0C7V4</accession>
<keyword evidence="3" id="KW-1185">Reference proteome</keyword>
<dbReference type="AlphaFoldDB" id="A0A1B0C7V4"/>
<organism evidence="2 3">
    <name type="scientific">Glossina palpalis gambiensis</name>
    <dbReference type="NCBI Taxonomy" id="67801"/>
    <lineage>
        <taxon>Eukaryota</taxon>
        <taxon>Metazoa</taxon>
        <taxon>Ecdysozoa</taxon>
        <taxon>Arthropoda</taxon>
        <taxon>Hexapoda</taxon>
        <taxon>Insecta</taxon>
        <taxon>Pterygota</taxon>
        <taxon>Neoptera</taxon>
        <taxon>Endopterygota</taxon>
        <taxon>Diptera</taxon>
        <taxon>Brachycera</taxon>
        <taxon>Muscomorpha</taxon>
        <taxon>Hippoboscoidea</taxon>
        <taxon>Glossinidae</taxon>
        <taxon>Glossina</taxon>
    </lineage>
</organism>
<reference evidence="2" key="2">
    <citation type="submission" date="2020-05" db="UniProtKB">
        <authorList>
            <consortium name="EnsemblMetazoa"/>
        </authorList>
    </citation>
    <scope>IDENTIFICATION</scope>
    <source>
        <strain evidence="2">IAEA</strain>
    </source>
</reference>
<feature type="transmembrane region" description="Helical" evidence="1">
    <location>
        <begin position="109"/>
        <end position="130"/>
    </location>
</feature>
<sequence>MAAYAIWKLPPDQYPFASTACVIALVSGFMGQPRGPVCTLNRVKQFFTSLMNCAPLALMNIEIFHEVKPIYAAAHAYSVIPLGIDIMANQFGDKFDAKMSTIAKFLNHFLNMGSLIAISILEKNVAYAFIMLSYLMAQFTMVDVGFYVWICWKYWICIMVQQNAMKLQDPKSNGRT</sequence>
<evidence type="ECO:0000256" key="1">
    <source>
        <dbReference type="SAM" id="Phobius"/>
    </source>
</evidence>
<dbReference type="EnsemblMetazoa" id="GPPI051685-RA">
    <property type="protein sequence ID" value="GPPI051685-PA"/>
    <property type="gene ID" value="GPPI051685"/>
</dbReference>
<evidence type="ECO:0000313" key="3">
    <source>
        <dbReference type="Proteomes" id="UP000092460"/>
    </source>
</evidence>
<dbReference type="VEuPathDB" id="VectorBase:GPPI051685"/>
<evidence type="ECO:0000313" key="2">
    <source>
        <dbReference type="EnsemblMetazoa" id="GPPI051685-PA"/>
    </source>
</evidence>
<dbReference type="InterPro" id="IPR032007">
    <property type="entry name" value="DUF4791"/>
</dbReference>
<proteinExistence type="predicted"/>
<keyword evidence="1" id="KW-0472">Membrane</keyword>
<dbReference type="EMBL" id="JXJN01031309">
    <property type="status" value="NOT_ANNOTATED_CDS"/>
    <property type="molecule type" value="Genomic_DNA"/>
</dbReference>
<keyword evidence="1" id="KW-1133">Transmembrane helix</keyword>
<feature type="transmembrane region" description="Helical" evidence="1">
    <location>
        <begin position="136"/>
        <end position="156"/>
    </location>
</feature>
<keyword evidence="1" id="KW-0812">Transmembrane</keyword>
<reference evidence="3" key="1">
    <citation type="submission" date="2015-01" db="EMBL/GenBank/DDBJ databases">
        <authorList>
            <person name="Aksoy S."/>
            <person name="Warren W."/>
            <person name="Wilson R.K."/>
        </authorList>
    </citation>
    <scope>NUCLEOTIDE SEQUENCE [LARGE SCALE GENOMIC DNA]</scope>
    <source>
        <strain evidence="3">IAEA</strain>
    </source>
</reference>
<protein>
    <submittedName>
        <fullName evidence="2">Uncharacterized protein</fullName>
    </submittedName>
</protein>
<name>A0A1B0C7V4_9MUSC</name>
<dbReference type="Proteomes" id="UP000092460">
    <property type="component" value="Unassembled WGS sequence"/>
</dbReference>
<dbReference type="Pfam" id="PF16039">
    <property type="entry name" value="DUF4791"/>
    <property type="match status" value="1"/>
</dbReference>